<dbReference type="EMBL" id="JARPTC010000010">
    <property type="protein sequence ID" value="MDO7787128.1"/>
    <property type="molecule type" value="Genomic_DNA"/>
</dbReference>
<protein>
    <submittedName>
        <fullName evidence="1">Uncharacterized protein</fullName>
    </submittedName>
</protein>
<comment type="caution">
    <text evidence="1">The sequence shown here is derived from an EMBL/GenBank/DDBJ whole genome shotgun (WGS) entry which is preliminary data.</text>
</comment>
<keyword evidence="2" id="KW-1185">Reference proteome</keyword>
<reference evidence="1" key="1">
    <citation type="journal article" date="2023" name="J. Hazard. Mater.">
        <title>Anaerobic biodegradation of pyrene and benzo[a]pyrene by a new sulfate-reducing Desulforamulus aquiferis strain DSA.</title>
        <authorList>
            <person name="Zhang Z."/>
            <person name="Sun J."/>
            <person name="Gong X."/>
            <person name="Wang C."/>
            <person name="Wang H."/>
        </authorList>
    </citation>
    <scope>NUCLEOTIDE SEQUENCE</scope>
    <source>
        <strain evidence="1">DSA</strain>
    </source>
</reference>
<name>A0AAW7ZCF6_9FIRM</name>
<organism evidence="1 2">
    <name type="scientific">Desulforamulus aquiferis</name>
    <dbReference type="NCBI Taxonomy" id="1397668"/>
    <lineage>
        <taxon>Bacteria</taxon>
        <taxon>Bacillati</taxon>
        <taxon>Bacillota</taxon>
        <taxon>Clostridia</taxon>
        <taxon>Eubacteriales</taxon>
        <taxon>Peptococcaceae</taxon>
        <taxon>Desulforamulus</taxon>
    </lineage>
</organism>
<dbReference type="AlphaFoldDB" id="A0AAW7ZCF6"/>
<evidence type="ECO:0000313" key="2">
    <source>
        <dbReference type="Proteomes" id="UP001172911"/>
    </source>
</evidence>
<gene>
    <name evidence="1" type="ORF">P6N53_07850</name>
</gene>
<reference evidence="1" key="2">
    <citation type="submission" date="2023-03" db="EMBL/GenBank/DDBJ databases">
        <authorList>
            <person name="Zhang Z."/>
        </authorList>
    </citation>
    <scope>NUCLEOTIDE SEQUENCE</scope>
    <source>
        <strain evidence="1">DSA</strain>
    </source>
</reference>
<accession>A0AAW7ZCF6</accession>
<sequence length="129" mass="14627">MTVYTKRVPQNFTVPCIYIPPPVESDGSDTVSTFLKTYTLGVKIFHVDSQQAVEKVQEIADAIRVGRYLIPILTQDGNQTGKCIRIKRADVRSADEGVAILSLTWNSRYKYDKPTYEKMGQLKLNENLK</sequence>
<dbReference type="Proteomes" id="UP001172911">
    <property type="component" value="Unassembled WGS sequence"/>
</dbReference>
<evidence type="ECO:0000313" key="1">
    <source>
        <dbReference type="EMBL" id="MDO7787128.1"/>
    </source>
</evidence>
<proteinExistence type="predicted"/>